<proteinExistence type="predicted"/>
<accession>A0ABP4XRS6</accession>
<evidence type="ECO:0000313" key="4">
    <source>
        <dbReference type="Proteomes" id="UP001500851"/>
    </source>
</evidence>
<protein>
    <submittedName>
        <fullName evidence="3">WYL domain-containing protein</fullName>
    </submittedName>
</protein>
<dbReference type="InterPro" id="IPR051534">
    <property type="entry name" value="CBASS_pafABC_assoc_protein"/>
</dbReference>
<dbReference type="EMBL" id="BAAAOB010000002">
    <property type="protein sequence ID" value="GAA1792671.1"/>
    <property type="molecule type" value="Genomic_DNA"/>
</dbReference>
<dbReference type="InterPro" id="IPR026881">
    <property type="entry name" value="WYL_dom"/>
</dbReference>
<comment type="caution">
    <text evidence="3">The sequence shown here is derived from an EMBL/GenBank/DDBJ whole genome shotgun (WGS) entry which is preliminary data.</text>
</comment>
<keyword evidence="4" id="KW-1185">Reference proteome</keyword>
<dbReference type="PANTHER" id="PTHR34580:SF3">
    <property type="entry name" value="PROTEIN PAFB"/>
    <property type="match status" value="1"/>
</dbReference>
<sequence>MAAAASQRSGAPRSSVPGEQRVFSLVLALVASPQGATKRELLSSVYGYADRYQHGERSDALERQFERDKDQLRAIGIPIDTIDSPEEPGNTQLTRYRISKELLQVPRDLRFSERELTLLRLAAMAWREGSLTAESRRAAMKLESLGAGLDVQHLGVSLRLGIPEPAAPALQSAIDAGRVVGFDYQLPHRDAPLGRRVAPLRLHRADGRWHLIAHDLDRDDERVFLLSRIVGGVRTERESFDPALRDRVDAEIEELLRLERVQRAILEVRRGSVAEARLSPRAASHDDAVEPGCEATVRLELGTLDYRAFAEELAAFGADVAVVEPPELRSAVIAELRGIAGRHTVPAAGSAERGTA</sequence>
<feature type="domain" description="WCX" evidence="2">
    <location>
        <begin position="276"/>
        <end position="340"/>
    </location>
</feature>
<dbReference type="PANTHER" id="PTHR34580">
    <property type="match status" value="1"/>
</dbReference>
<dbReference type="Pfam" id="PF25583">
    <property type="entry name" value="WCX"/>
    <property type="match status" value="1"/>
</dbReference>
<evidence type="ECO:0000313" key="3">
    <source>
        <dbReference type="EMBL" id="GAA1792671.1"/>
    </source>
</evidence>
<organism evidence="3 4">
    <name type="scientific">Leucobacter iarius</name>
    <dbReference type="NCBI Taxonomy" id="333963"/>
    <lineage>
        <taxon>Bacteria</taxon>
        <taxon>Bacillati</taxon>
        <taxon>Actinomycetota</taxon>
        <taxon>Actinomycetes</taxon>
        <taxon>Micrococcales</taxon>
        <taxon>Microbacteriaceae</taxon>
        <taxon>Leucobacter</taxon>
    </lineage>
</organism>
<evidence type="ECO:0000259" key="2">
    <source>
        <dbReference type="Pfam" id="PF25583"/>
    </source>
</evidence>
<dbReference type="PROSITE" id="PS52050">
    <property type="entry name" value="WYL"/>
    <property type="match status" value="1"/>
</dbReference>
<dbReference type="RefSeq" id="WP_344032210.1">
    <property type="nucleotide sequence ID" value="NZ_BAAAOB010000002.1"/>
</dbReference>
<feature type="domain" description="WYL" evidence="1">
    <location>
        <begin position="168"/>
        <end position="229"/>
    </location>
</feature>
<reference evidence="4" key="1">
    <citation type="journal article" date="2019" name="Int. J. Syst. Evol. Microbiol.">
        <title>The Global Catalogue of Microorganisms (GCM) 10K type strain sequencing project: providing services to taxonomists for standard genome sequencing and annotation.</title>
        <authorList>
            <consortium name="The Broad Institute Genomics Platform"/>
            <consortium name="The Broad Institute Genome Sequencing Center for Infectious Disease"/>
            <person name="Wu L."/>
            <person name="Ma J."/>
        </authorList>
    </citation>
    <scope>NUCLEOTIDE SEQUENCE [LARGE SCALE GENOMIC DNA]</scope>
    <source>
        <strain evidence="4">JCM 14736</strain>
    </source>
</reference>
<name>A0ABP4XRS6_9MICO</name>
<dbReference type="InterPro" id="IPR057727">
    <property type="entry name" value="WCX_dom"/>
</dbReference>
<dbReference type="Pfam" id="PF13280">
    <property type="entry name" value="WYL"/>
    <property type="match status" value="1"/>
</dbReference>
<gene>
    <name evidence="3" type="ORF">GCM10009768_22060</name>
</gene>
<evidence type="ECO:0000259" key="1">
    <source>
        <dbReference type="Pfam" id="PF13280"/>
    </source>
</evidence>
<dbReference type="Proteomes" id="UP001500851">
    <property type="component" value="Unassembled WGS sequence"/>
</dbReference>